<dbReference type="GO" id="GO:0085020">
    <property type="term" value="P:protein K6-linked ubiquitination"/>
    <property type="evidence" value="ECO:0007669"/>
    <property type="project" value="UniProtKB-UniRule"/>
</dbReference>
<dbReference type="GO" id="GO:0000724">
    <property type="term" value="P:double-strand break repair via homologous recombination"/>
    <property type="evidence" value="ECO:0007669"/>
    <property type="project" value="TreeGrafter"/>
</dbReference>
<evidence type="ECO:0000256" key="12">
    <source>
        <dbReference type="ARBA" id="ARBA00022737"/>
    </source>
</evidence>
<comment type="subunit">
    <text evidence="31">Heterodimer with BARD1. Part of the BRCA1-associated genome surveillance complex (BASC), which contains BRCA1, MSH2, MSH6, MLH1, ATM, BLM, PMS2 and the MRE11-RAD50-NBN protein (MRN) complex. This association could be a dynamic process changing throughout the cell cycle and within subnuclear domains. Component of the BRCA1-A complex, at least composed of BRCA1, BARD1, UIMC1/RAP80, ABRAXAS1, BRCC3/BRCC36, BABAM2 and BABAM1/NBA1. Interacts (via the BRCT domains) with ABRAXAS1 (phosphorylated form); this is important for recruitment to sites of DNA damage. Can form a heterotetramer with two molecules of ABRAXAS1 (phosphorylated form). Component of the BRCA1-RBBP8 complex. Interacts (via the BRCT domains) with RBBP8 ('Ser-327' phosphorylated form); the interaction ubiquitinates RBBP8, regulates CHEK1 activation, and involves RBBP8 in BRCA1-dependent G2/M checkpoint control on DNA damage. Associates with RNA polymerase II holoenzyme. Interacts with SMC1A, NELFB, DCLRE1C, CLSPN. CHEK1, CHEK2, BAP1, BRCC3, UBXN1 and PCLAF. Interacts (via BRCT domains) with BRIP1 (phosphorylated form). Interacts with FANCD2 (ubiquitinated form). Interacts with H2AX (phosphorylated on 'Ser-140'). Interacts (via the BRCT domains) with ACACA (phosphorylated form); the interaction prevents dephosphorylation of ACACA. Part of a BRCA complex containing BRCA1, BRCA2 and PALB2. Interacts directly with PALB2; the interaction is essential for its function in HRR. Interacts directly with BRCA2; the interaction occurs only in the presence of PALB2 which serves as the bridging protein. Interacts (via the BRCT domains) with LMO4; the interaction represses the transcriptional activity of BRCA1. Interacts (via the BRCT domains) with CCAR2 (via N-terminus); the interaction represses the transcriptional activator activity of BRCA1. Interacts with EXD2. Interacts (via C-terminus) with DHX9; this interaction is direct and links BRCA1 to the RNA polymerase II holoenzyme.</text>
</comment>
<dbReference type="RefSeq" id="XP_023573816.1">
    <property type="nucleotide sequence ID" value="XM_023718048.1"/>
</dbReference>
<evidence type="ECO:0000256" key="1">
    <source>
        <dbReference type="ARBA" id="ARBA00000900"/>
    </source>
</evidence>
<dbReference type="FunFam" id="3.40.50.10190:FF:000006">
    <property type="entry name" value="Breast cancer type 1 susceptibility protein homolog"/>
    <property type="match status" value="1"/>
</dbReference>
<keyword evidence="16" id="KW-0276">Fatty acid metabolism</keyword>
<feature type="compositionally biased region" description="Polar residues" evidence="33">
    <location>
        <begin position="1473"/>
        <end position="1482"/>
    </location>
</feature>
<dbReference type="GO" id="GO:0008270">
    <property type="term" value="F:zinc ion binding"/>
    <property type="evidence" value="ECO:0007669"/>
    <property type="project" value="UniProtKB-KW"/>
</dbReference>
<comment type="catalytic activity">
    <reaction evidence="1 31">
        <text>S-ubiquitinyl-[E2 ubiquitin-conjugating enzyme]-L-cysteine + [acceptor protein]-L-lysine = [E2 ubiquitin-conjugating enzyme]-L-cysteine + N(6)-ubiquitinyl-[acceptor protein]-L-lysine.</text>
        <dbReference type="EC" id="2.3.2.27"/>
    </reaction>
</comment>
<evidence type="ECO:0000256" key="24">
    <source>
        <dbReference type="ARBA" id="ARBA00023160"/>
    </source>
</evidence>
<dbReference type="PANTHER" id="PTHR13763:SF0">
    <property type="entry name" value="BREAST CANCER TYPE 1 SUSCEPTIBILITY PROTEIN"/>
    <property type="match status" value="1"/>
</dbReference>
<evidence type="ECO:0000256" key="4">
    <source>
        <dbReference type="ARBA" id="ARBA00012483"/>
    </source>
</evidence>
<evidence type="ECO:0000256" key="18">
    <source>
        <dbReference type="ARBA" id="ARBA00022843"/>
    </source>
</evidence>
<keyword evidence="20" id="KW-0805">Transcription regulation</keyword>
<evidence type="ECO:0000256" key="25">
    <source>
        <dbReference type="ARBA" id="ARBA00023163"/>
    </source>
</evidence>
<feature type="region of interest" description="Disordered" evidence="33">
    <location>
        <begin position="799"/>
        <end position="834"/>
    </location>
</feature>
<dbReference type="GO" id="GO:0045944">
    <property type="term" value="P:positive regulation of transcription by RNA polymerase II"/>
    <property type="evidence" value="ECO:0007669"/>
    <property type="project" value="TreeGrafter"/>
</dbReference>
<feature type="compositionally biased region" description="Acidic residues" evidence="33">
    <location>
        <begin position="1182"/>
        <end position="1191"/>
    </location>
</feature>
<evidence type="ECO:0000256" key="21">
    <source>
        <dbReference type="ARBA" id="ARBA00023098"/>
    </source>
</evidence>
<evidence type="ECO:0000256" key="28">
    <source>
        <dbReference type="ARBA" id="ARBA00023242"/>
    </source>
</evidence>
<feature type="compositionally biased region" description="Polar residues" evidence="33">
    <location>
        <begin position="1111"/>
        <end position="1120"/>
    </location>
</feature>
<dbReference type="GO" id="GO:0003677">
    <property type="term" value="F:DNA binding"/>
    <property type="evidence" value="ECO:0007669"/>
    <property type="project" value="UniProtKB-KW"/>
</dbReference>
<evidence type="ECO:0000256" key="5">
    <source>
        <dbReference type="ARBA" id="ARBA00022454"/>
    </source>
</evidence>
<dbReference type="GO" id="GO:0070531">
    <property type="term" value="C:BRCA1-A complex"/>
    <property type="evidence" value="ECO:0007669"/>
    <property type="project" value="TreeGrafter"/>
</dbReference>
<feature type="compositionally biased region" description="Polar residues" evidence="33">
    <location>
        <begin position="689"/>
        <end position="700"/>
    </location>
</feature>
<dbReference type="SMART" id="SM00292">
    <property type="entry name" value="BRCT"/>
    <property type="match status" value="2"/>
</dbReference>
<keyword evidence="24" id="KW-0275">Fatty acid biosynthesis</keyword>
<evidence type="ECO:0000256" key="17">
    <source>
        <dbReference type="ARBA" id="ARBA00022833"/>
    </source>
</evidence>
<comment type="subcellular location">
    <subcellularLocation>
        <location evidence="2 31">Chromosome</location>
    </subcellularLocation>
    <subcellularLocation>
        <location evidence="3">Cytoplasm</location>
    </subcellularLocation>
    <subcellularLocation>
        <location evidence="31">Nucleus</location>
    </subcellularLocation>
    <text evidence="31">Localizes at sites of DNA damage at double-strand breaks (DSBs); recruitment to DNA damage sites is mediated by the BRCA1-A complex.</text>
</comment>
<dbReference type="Gene3D" id="3.40.50.10190">
    <property type="entry name" value="BRCT domain"/>
    <property type="match status" value="2"/>
</dbReference>
<sequence>MDLSMVRVEEVQNVLSAMQKILECPICLELIKEPVSTKCDHIFCKFCMLKLLDQKKGPPQCPLCKNNITKRSLQESTRFSQLVEELSKVIHAFELDRGLQVTNSYSFSKKESNSPEHVKEEISVIQSMGYRNRGKRPRQNELENAALETGLGAQLSDLGITGSLRTKQQAQPQNKSVYIELGSDSSEDTVNKAYYCSVRDQELSFTLRGTKAEATSDSTERSDAACEVLDRLQPSRKATNASEEHAGKRQPERHQGSSVSDFCTEPCGTKTRASSLQHSSSRLLLAEDRMDVEKAEFCNKSKQPGLTRSQQSRWAESKGSCADTQAPSAEQEVEQIAEPLCEQEEQKKQKAQCSETLRETQNVPWVTLNSSIQKVNEWFSRSDEMVTSDDACDRDSESDAEEAGALEKPKDLRDFSGSSVKTDLLASEPQRAVTCASARGCPKAGKSSVEDKVFGKTYGRKASLPSLSHSAEKRPVLMLASDPQVTKECPLTSTVKRKSRTTSCLYPEDFIKKAGLAVAQKTPEKETQGTKQMAESSQVTNVPNNDHENETVGVAVQRQKNPNPVQSLGKESVSRTGTEPQNSSMDSMGLNFNVCPSETPQGNRLRRRSSARQVPRPSPPDHPELQIDSSTSSEEIKGESSRQVPVRRGRKLCLAGALDAPIGAKEDKPGEQGKGRAGEAVPEQKLANLPSSFTNSSSPDKLTEFVNRSPQEKEVELKQGTVQGSGSTREPKDLLSSGEKGLQTERSAESTSASLVPDTDYSTQDSVSLLETDSRKKARRVSHQCVAQYVAVAKPKDLLPAHSKDAGDGAEDFNDPSRLEVSRTREANTEMEDSELDTQYLQNTFLSSKRQSFVLFSNPGNSEKQSVTVCACAESFKRQSPEVTPGFDQIEESQGEKEPKVRCVQAVTSATGASVLPQNDGPGAGAKHIIGVSRLCPLSQVRNTETEYITADKRGRSQNPYLMLSISPVKWFVNSSCEETHPASPEDMGGNESILQNMLCTDSCGHSKAHAAKEAGSGPGSRARAGGDEVGSHGESARAEVGSDRAHERDAVLTLGLLQPAASEQSLPISNHRCLEVQRQGESGVTVPAVLADFLPCRVVGNADQPVGRSPPSQICSQTPDDLLDDEDGEEDTSFAEGDIKETSAVFSKGGPRSQSSRSPSPLACAASARGHQRRARKLESSEEYSSSEDEELPCFQHLIFGNGTKIPQPTRPSSAAAERVSEGTRGSLVSLRNGSRDCTHEPALARVSPEPLLGEDLRCSGSLFSSQCSAPEDSAVNMSSQDGFLMLHPPAQQIGHPSEILGGIPRDKDGVSNDEDRKAGPEEDSHHMGESTPPHLGEAASAYESETNQSDGCSELSSQSSILTTQQRDTIQDNLLKLQQEMAHLEAVLEQHGSQPSGSSASVVPDSCPLEEMPTLGSPVPGKGLASGGDSEYLGSHRPPALPATKSQAAPDCTTSEEEPGVARVSPPESHVASSRWSAHSQPRRLGGRGSPASEQLAEAVNVKEARGASGPHRPATSAPLPSTEPEIVPGHRRVPSGEPVLCPSDLGSGDDLFLDDPVHEAPRAGNPGPAPTYRVRASASVLKASQVQVSQRAWSPAAAQTSDPARGGSSREEPARRRVSVVVSGLTAKESMLVKKFARKYHMEMARLITEDTTHVVMKTDADFVCERTMKYFLGIAGGKWVVSYSWVTQSMKERRVLDEHDFEVRGDVINGRSHHGPRRARESQDRSIFAGLAVCCCGPFTNMTTDQLECMLQLCGATVVRELSSLPLVTGARPIVVLEPDSWTENGGFPDLGQLCQVPVVTREWVLDSVALYQRQELDPYLVLQDTRGPR</sequence>
<feature type="region of interest" description="Disordered" evidence="33">
    <location>
        <begin position="1388"/>
        <end position="1542"/>
    </location>
</feature>
<keyword evidence="27 31" id="KW-0234">DNA repair</keyword>
<feature type="compositionally biased region" description="Basic and acidic residues" evidence="33">
    <location>
        <begin position="815"/>
        <end position="828"/>
    </location>
</feature>
<dbReference type="InterPro" id="IPR025994">
    <property type="entry name" value="BRCA1_serine_dom"/>
</dbReference>
<feature type="region of interest" description="Disordered" evidence="33">
    <location>
        <begin position="1289"/>
        <end position="1366"/>
    </location>
</feature>
<dbReference type="PANTHER" id="PTHR13763">
    <property type="entry name" value="BREAST CANCER TYPE 1 SUSCEPTIBILITY PROTEIN BRCA1"/>
    <property type="match status" value="1"/>
</dbReference>
<evidence type="ECO:0000256" key="11">
    <source>
        <dbReference type="ARBA" id="ARBA00022723"/>
    </source>
</evidence>
<dbReference type="Pfam" id="PF00097">
    <property type="entry name" value="zf-C3HC4"/>
    <property type="match status" value="1"/>
</dbReference>
<evidence type="ECO:0000256" key="33">
    <source>
        <dbReference type="SAM" id="MobiDB-lite"/>
    </source>
</evidence>
<keyword evidence="8" id="KW-0444">Lipid biosynthesis</keyword>
<feature type="region of interest" description="Disordered" evidence="33">
    <location>
        <begin position="1594"/>
        <end position="1619"/>
    </location>
</feature>
<evidence type="ECO:0000256" key="26">
    <source>
        <dbReference type="ARBA" id="ARBA00023172"/>
    </source>
</evidence>
<accession>A0A6P6ENI2</accession>
<dbReference type="InterPro" id="IPR031099">
    <property type="entry name" value="BRCA1-associated"/>
</dbReference>
<keyword evidence="19" id="KW-0007">Acetylation</keyword>
<evidence type="ECO:0000256" key="6">
    <source>
        <dbReference type="ARBA" id="ARBA00022490"/>
    </source>
</evidence>
<dbReference type="Gene3D" id="3.30.40.10">
    <property type="entry name" value="Zinc/RING finger domain, C3HC4 (zinc finger)"/>
    <property type="match status" value="1"/>
</dbReference>
<evidence type="ECO:0000256" key="20">
    <source>
        <dbReference type="ARBA" id="ARBA00023015"/>
    </source>
</evidence>
<keyword evidence="6" id="KW-0963">Cytoplasm</keyword>
<dbReference type="Proteomes" id="UP000515203">
    <property type="component" value="Unplaced"/>
</dbReference>
<feature type="region of interest" description="Disordered" evidence="33">
    <location>
        <begin position="1010"/>
        <end position="1046"/>
    </location>
</feature>
<evidence type="ECO:0000256" key="16">
    <source>
        <dbReference type="ARBA" id="ARBA00022832"/>
    </source>
</evidence>
<dbReference type="OrthoDB" id="6105938at2759"/>
<evidence type="ECO:0000313" key="37">
    <source>
        <dbReference type="RefSeq" id="XP_023573816.1"/>
    </source>
</evidence>
<organism evidence="36 37">
    <name type="scientific">Octodon degus</name>
    <name type="common">Degu</name>
    <name type="synonym">Sciurus degus</name>
    <dbReference type="NCBI Taxonomy" id="10160"/>
    <lineage>
        <taxon>Eukaryota</taxon>
        <taxon>Metazoa</taxon>
        <taxon>Chordata</taxon>
        <taxon>Craniata</taxon>
        <taxon>Vertebrata</taxon>
        <taxon>Euteleostomi</taxon>
        <taxon>Mammalia</taxon>
        <taxon>Eutheria</taxon>
        <taxon>Euarchontoglires</taxon>
        <taxon>Glires</taxon>
        <taxon>Rodentia</taxon>
        <taxon>Hystricomorpha</taxon>
        <taxon>Octodontidae</taxon>
        <taxon>Octodon</taxon>
    </lineage>
</organism>
<dbReference type="GO" id="GO:0043009">
    <property type="term" value="P:chordate embryonic development"/>
    <property type="evidence" value="ECO:0007669"/>
    <property type="project" value="TreeGrafter"/>
</dbReference>
<feature type="compositionally biased region" description="Polar residues" evidence="33">
    <location>
        <begin position="574"/>
        <end position="586"/>
    </location>
</feature>
<dbReference type="GO" id="GO:0007095">
    <property type="term" value="P:mitotic G2 DNA damage checkpoint signaling"/>
    <property type="evidence" value="ECO:0007669"/>
    <property type="project" value="TreeGrafter"/>
</dbReference>
<keyword evidence="17" id="KW-0862">Zinc</keyword>
<feature type="compositionally biased region" description="Polar residues" evidence="33">
    <location>
        <begin position="529"/>
        <end position="544"/>
    </location>
</feature>
<evidence type="ECO:0000256" key="23">
    <source>
        <dbReference type="ARBA" id="ARBA00023159"/>
    </source>
</evidence>
<name>A0A6P6ENI2_OCTDE</name>
<evidence type="ECO:0000256" key="7">
    <source>
        <dbReference type="ARBA" id="ARBA00022499"/>
    </source>
</evidence>
<dbReference type="Pfam" id="PF12820">
    <property type="entry name" value="BRCT_assoc"/>
    <property type="match status" value="1"/>
</dbReference>
<feature type="compositionally biased region" description="Polar residues" evidence="33">
    <location>
        <begin position="1594"/>
        <end position="1605"/>
    </location>
</feature>
<feature type="compositionally biased region" description="Basic and acidic residues" evidence="33">
    <location>
        <begin position="242"/>
        <end position="255"/>
    </location>
</feature>
<evidence type="ECO:0000256" key="31">
    <source>
        <dbReference type="PIRNR" id="PIRNR001734"/>
    </source>
</evidence>
<keyword evidence="23" id="KW-0010">Activator</keyword>
<evidence type="ECO:0000256" key="8">
    <source>
        <dbReference type="ARBA" id="ARBA00022516"/>
    </source>
</evidence>
<dbReference type="InterPro" id="IPR013083">
    <property type="entry name" value="Znf_RING/FYVE/PHD"/>
</dbReference>
<evidence type="ECO:0000256" key="10">
    <source>
        <dbReference type="ARBA" id="ARBA00022679"/>
    </source>
</evidence>
<keyword evidence="21" id="KW-0443">Lipid metabolism</keyword>
<keyword evidence="25" id="KW-0804">Transcription</keyword>
<dbReference type="InterPro" id="IPR018957">
    <property type="entry name" value="Znf_C3HC4_RING-type"/>
</dbReference>
<dbReference type="InterPro" id="IPR036420">
    <property type="entry name" value="BRCT_dom_sf"/>
</dbReference>
<gene>
    <name evidence="37" type="primary">Brca1</name>
</gene>
<dbReference type="CTD" id="672"/>
<feature type="region of interest" description="Disordered" evidence="33">
    <location>
        <begin position="1205"/>
        <end position="1250"/>
    </location>
</feature>
<evidence type="ECO:0000256" key="9">
    <source>
        <dbReference type="ARBA" id="ARBA00022553"/>
    </source>
</evidence>
<evidence type="ECO:0000259" key="34">
    <source>
        <dbReference type="PROSITE" id="PS50089"/>
    </source>
</evidence>
<dbReference type="FunFam" id="3.40.50.10190:FF:000025">
    <property type="entry name" value="Breast cancer type 1 susceptibility protein homolog"/>
    <property type="match status" value="1"/>
</dbReference>
<dbReference type="PROSITE" id="PS50089">
    <property type="entry name" value="ZF_RING_2"/>
    <property type="match status" value="1"/>
</dbReference>
<dbReference type="PROSITE" id="PS50172">
    <property type="entry name" value="BRCT"/>
    <property type="match status" value="2"/>
</dbReference>
<dbReference type="PIRSF" id="PIRSF001734">
    <property type="entry name" value="BRCA1"/>
    <property type="match status" value="1"/>
</dbReference>
<keyword evidence="5 31" id="KW-0158">Chromosome</keyword>
<proteinExistence type="predicted"/>
<dbReference type="SMART" id="SM00184">
    <property type="entry name" value="RING"/>
    <property type="match status" value="1"/>
</dbReference>
<evidence type="ECO:0000256" key="32">
    <source>
        <dbReference type="PROSITE-ProRule" id="PRU00175"/>
    </source>
</evidence>
<dbReference type="FunCoup" id="A0A6P6ENI2">
    <property type="interactions" value="1874"/>
</dbReference>
<evidence type="ECO:0000256" key="3">
    <source>
        <dbReference type="ARBA" id="ARBA00004496"/>
    </source>
</evidence>
<feature type="region of interest" description="Disordered" evidence="33">
    <location>
        <begin position="230"/>
        <end position="263"/>
    </location>
</feature>
<evidence type="ECO:0000256" key="30">
    <source>
        <dbReference type="ARBA" id="ARBA00072181"/>
    </source>
</evidence>
<comment type="function">
    <text evidence="31">E3 ubiquitin-protein ligase that specifically mediates the formation of 'Lys-6'-linked polyubiquitin chains and plays a central role in DNA repair by facilitating cellular responses to DNA damage. It is unclear whether it also mediates the formation of other types of polyubiquitin chains. The BRCA1-BARD1 heterodimer coordinates a diverse range of cellular pathways such as DNA damage repair, ubiquitination and transcriptional regulation to maintain genomic stability. Regulates centrosomal microtubule nucleation. Required for appropriate cell cycle arrests after ionizing irradiation in both the S-phase and the G2 phase of the cell cycle. Required for FANCD2 targeting to sites of DNA damage. Inhibits lipid synthesis by binding to inactive phosphorylated ACACA and preventing its dephosphorylation. Contributes to homologous recombination repair (HRR) via its direct interaction with PALB2, fine-tunes recombinational repair partly through its modulatory role in the PALB2-dependent loading of BRCA2-RAD51 repair machinery at DNA breaks. Component of the BRCA1-RBBP8 complex which regulates CHEK1 activation and controls cell cycle G2/M checkpoints on DNA damage via BRCA1-mediated ubiquitination of RBBP8. Acts as a transcriptional activator.</text>
</comment>
<feature type="compositionally biased region" description="Basic and acidic residues" evidence="33">
    <location>
        <begin position="1025"/>
        <end position="1046"/>
    </location>
</feature>
<dbReference type="GO" id="GO:0070013">
    <property type="term" value="C:intracellular organelle lumen"/>
    <property type="evidence" value="ECO:0007669"/>
    <property type="project" value="UniProtKB-ARBA"/>
</dbReference>
<feature type="domain" description="RING-type" evidence="34">
    <location>
        <begin position="24"/>
        <end position="65"/>
    </location>
</feature>
<dbReference type="GeneID" id="101580224"/>
<protein>
    <recommendedName>
        <fullName evidence="30 31">Breast cancer type 1 susceptibility protein homolog</fullName>
        <ecNumber evidence="4 31">2.3.2.27</ecNumber>
    </recommendedName>
</protein>
<evidence type="ECO:0000256" key="27">
    <source>
        <dbReference type="ARBA" id="ARBA00023204"/>
    </source>
</evidence>
<dbReference type="InterPro" id="IPR001841">
    <property type="entry name" value="Znf_RING"/>
</dbReference>
<keyword evidence="9" id="KW-0597">Phosphoprotein</keyword>
<feature type="compositionally biased region" description="Low complexity" evidence="33">
    <location>
        <begin position="1152"/>
        <end position="1162"/>
    </location>
</feature>
<dbReference type="Pfam" id="PF00533">
    <property type="entry name" value="BRCT"/>
    <property type="match status" value="2"/>
</dbReference>
<evidence type="ECO:0000313" key="36">
    <source>
        <dbReference type="Proteomes" id="UP000515203"/>
    </source>
</evidence>
<dbReference type="CDD" id="cd16498">
    <property type="entry name" value="RING-HC_BRCA1"/>
    <property type="match status" value="1"/>
</dbReference>
<dbReference type="InParanoid" id="A0A6P6ENI2"/>
<dbReference type="GO" id="GO:0005737">
    <property type="term" value="C:cytoplasm"/>
    <property type="evidence" value="ECO:0007669"/>
    <property type="project" value="UniProtKB-SubCell"/>
</dbReference>
<dbReference type="GO" id="GO:0006633">
    <property type="term" value="P:fatty acid biosynthetic process"/>
    <property type="evidence" value="ECO:0007669"/>
    <property type="project" value="UniProtKB-KW"/>
</dbReference>
<reference evidence="37" key="1">
    <citation type="submission" date="2025-08" db="UniProtKB">
        <authorList>
            <consortium name="RefSeq"/>
        </authorList>
    </citation>
    <scope>IDENTIFICATION</scope>
</reference>
<keyword evidence="14 32" id="KW-0863">Zinc-finger</keyword>
<keyword evidence="13 31" id="KW-0227">DNA damage</keyword>
<feature type="compositionally biased region" description="Polar residues" evidence="33">
    <location>
        <begin position="1393"/>
        <end position="1403"/>
    </location>
</feature>
<dbReference type="GO" id="GO:0061630">
    <property type="term" value="F:ubiquitin protein ligase activity"/>
    <property type="evidence" value="ECO:0007669"/>
    <property type="project" value="UniProtKB-EC"/>
</dbReference>
<keyword evidence="28 31" id="KW-0539">Nucleus</keyword>
<evidence type="ECO:0000256" key="13">
    <source>
        <dbReference type="ARBA" id="ARBA00022763"/>
    </source>
</evidence>
<keyword evidence="10" id="KW-0808">Transferase</keyword>
<dbReference type="SUPFAM" id="SSF52113">
    <property type="entry name" value="BRCT domain"/>
    <property type="match status" value="2"/>
</dbReference>
<feature type="compositionally biased region" description="Basic and acidic residues" evidence="33">
    <location>
        <begin position="405"/>
        <end position="414"/>
    </location>
</feature>
<evidence type="ECO:0000256" key="2">
    <source>
        <dbReference type="ARBA" id="ARBA00004286"/>
    </source>
</evidence>
<keyword evidence="22 31" id="KW-0238">DNA-binding</keyword>
<dbReference type="CDD" id="cd17721">
    <property type="entry name" value="BRCT_BRCA1_rpt2"/>
    <property type="match status" value="1"/>
</dbReference>
<feature type="region of interest" description="Disordered" evidence="33">
    <location>
        <begin position="1104"/>
        <end position="1191"/>
    </location>
</feature>
<dbReference type="InterPro" id="IPR017907">
    <property type="entry name" value="Znf_RING_CS"/>
</dbReference>
<feature type="region of interest" description="Disordered" evidence="33">
    <location>
        <begin position="520"/>
        <end position="768"/>
    </location>
</feature>
<keyword evidence="15 31" id="KW-0833">Ubl conjugation pathway</keyword>
<dbReference type="PRINTS" id="PR00493">
    <property type="entry name" value="BRSTCANCERI"/>
</dbReference>
<dbReference type="GO" id="GO:0005694">
    <property type="term" value="C:chromosome"/>
    <property type="evidence" value="ECO:0007669"/>
    <property type="project" value="UniProtKB-SubCell"/>
</dbReference>
<feature type="compositionally biased region" description="Polar residues" evidence="33">
    <location>
        <begin position="749"/>
        <end position="768"/>
    </location>
</feature>
<dbReference type="GO" id="GO:0031436">
    <property type="term" value="C:BRCA1-BARD1 complex"/>
    <property type="evidence" value="ECO:0007669"/>
    <property type="project" value="UniProtKB-UniRule"/>
</dbReference>
<keyword evidence="26 31" id="KW-0233">DNA recombination</keyword>
<keyword evidence="18" id="KW-0832">Ubl conjugation</keyword>
<keyword evidence="11" id="KW-0479">Metal-binding</keyword>
<keyword evidence="36" id="KW-1185">Reference proteome</keyword>
<feature type="domain" description="BRCT" evidence="35">
    <location>
        <begin position="1613"/>
        <end position="1707"/>
    </location>
</feature>
<feature type="compositionally biased region" description="Low complexity" evidence="33">
    <location>
        <begin position="1355"/>
        <end position="1366"/>
    </location>
</feature>
<keyword evidence="12" id="KW-0677">Repeat</keyword>
<dbReference type="FunFam" id="3.30.40.10:FF:000213">
    <property type="entry name" value="Breast cancer type 1 susceptibility protein homolog"/>
    <property type="match status" value="1"/>
</dbReference>
<dbReference type="EC" id="2.3.2.27" evidence="4 31"/>
<evidence type="ECO:0000259" key="35">
    <source>
        <dbReference type="PROSITE" id="PS50172"/>
    </source>
</evidence>
<evidence type="ECO:0000256" key="22">
    <source>
        <dbReference type="ARBA" id="ARBA00023125"/>
    </source>
</evidence>
<dbReference type="InterPro" id="IPR001357">
    <property type="entry name" value="BRCT_dom"/>
</dbReference>
<dbReference type="PROSITE" id="PS00518">
    <property type="entry name" value="ZF_RING_1"/>
    <property type="match status" value="1"/>
</dbReference>
<evidence type="ECO:0000256" key="14">
    <source>
        <dbReference type="ARBA" id="ARBA00022771"/>
    </source>
</evidence>
<dbReference type="SUPFAM" id="SSF57850">
    <property type="entry name" value="RING/U-box"/>
    <property type="match status" value="1"/>
</dbReference>
<dbReference type="GO" id="GO:0051865">
    <property type="term" value="P:protein autoubiquitination"/>
    <property type="evidence" value="ECO:0007669"/>
    <property type="project" value="UniProtKB-UniRule"/>
</dbReference>
<feature type="compositionally biased region" description="Acidic residues" evidence="33">
    <location>
        <begin position="1122"/>
        <end position="1134"/>
    </location>
</feature>
<feature type="compositionally biased region" description="Basic and acidic residues" evidence="33">
    <location>
        <begin position="1306"/>
        <end position="1330"/>
    </location>
</feature>
<evidence type="ECO:0000256" key="15">
    <source>
        <dbReference type="ARBA" id="ARBA00022786"/>
    </source>
</evidence>
<keyword evidence="29 31" id="KW-0131">Cell cycle</keyword>
<evidence type="ECO:0000256" key="29">
    <source>
        <dbReference type="ARBA" id="ARBA00023306"/>
    </source>
</evidence>
<keyword evidence="7" id="KW-1017">Isopeptide bond</keyword>
<feature type="compositionally biased region" description="Basic and acidic residues" evidence="33">
    <location>
        <begin position="664"/>
        <end position="677"/>
    </location>
</feature>
<dbReference type="InterPro" id="IPR011364">
    <property type="entry name" value="BRCA1"/>
</dbReference>
<feature type="region of interest" description="Disordered" evidence="33">
    <location>
        <begin position="383"/>
        <end position="417"/>
    </location>
</feature>
<feature type="domain" description="BRCT" evidence="35">
    <location>
        <begin position="1727"/>
        <end position="1826"/>
    </location>
</feature>
<evidence type="ECO:0000256" key="19">
    <source>
        <dbReference type="ARBA" id="ARBA00022990"/>
    </source>
</evidence>